<dbReference type="Gene3D" id="2.120.10.30">
    <property type="entry name" value="TolB, C-terminal domain"/>
    <property type="match status" value="1"/>
</dbReference>
<feature type="chain" id="PRO_5015903256" evidence="1">
    <location>
        <begin position="28"/>
        <end position="351"/>
    </location>
</feature>
<feature type="domain" description="Pyrrolo-quinoline quinone repeat" evidence="2">
    <location>
        <begin position="54"/>
        <end position="269"/>
    </location>
</feature>
<dbReference type="SUPFAM" id="SSF101898">
    <property type="entry name" value="NHL repeat"/>
    <property type="match status" value="1"/>
</dbReference>
<reference evidence="3 6" key="3">
    <citation type="submission" date="2020-10" db="EMBL/GenBank/DDBJ databases">
        <title>Ca. Dormibacterota MAGs.</title>
        <authorList>
            <person name="Montgomery K."/>
        </authorList>
    </citation>
    <scope>NUCLEOTIDE SEQUENCE [LARGE SCALE GENOMIC DNA]</scope>
    <source>
        <strain evidence="3">SC8812_S17_18</strain>
    </source>
</reference>
<proteinExistence type="predicted"/>
<dbReference type="AlphaFoldDB" id="A0A2W6APH4"/>
<name>A0A2W6APH4_9BACT</name>
<accession>A0A934N380</accession>
<dbReference type="Proteomes" id="UP000606991">
    <property type="component" value="Unassembled WGS sequence"/>
</dbReference>
<organism evidence="4 5">
    <name type="scientific">Candidatus Aeolococcus gillhamiae</name>
    <dbReference type="NCBI Taxonomy" id="3127015"/>
    <lineage>
        <taxon>Bacteria</taxon>
        <taxon>Bacillati</taxon>
        <taxon>Candidatus Dormiibacterota</taxon>
        <taxon>Candidatus Dormibacteria</taxon>
        <taxon>Candidatus Aeolococcales</taxon>
        <taxon>Candidatus Aeolococcaceae</taxon>
        <taxon>Candidatus Aeolococcus</taxon>
    </lineage>
</organism>
<dbReference type="Proteomes" id="UP000248724">
    <property type="component" value="Unassembled WGS sequence"/>
</dbReference>
<accession>A0A2W6APH4</accession>
<evidence type="ECO:0000259" key="2">
    <source>
        <dbReference type="Pfam" id="PF13360"/>
    </source>
</evidence>
<dbReference type="EMBL" id="QHBU01000194">
    <property type="protein sequence ID" value="PZR79711.1"/>
    <property type="molecule type" value="Genomic_DNA"/>
</dbReference>
<dbReference type="Pfam" id="PF13360">
    <property type="entry name" value="PQQ_2"/>
    <property type="match status" value="1"/>
</dbReference>
<keyword evidence="1" id="KW-0732">Signal</keyword>
<evidence type="ECO:0000313" key="3">
    <source>
        <dbReference type="EMBL" id="MBJ7594381.1"/>
    </source>
</evidence>
<evidence type="ECO:0000313" key="6">
    <source>
        <dbReference type="Proteomes" id="UP000606991"/>
    </source>
</evidence>
<feature type="signal peptide" evidence="1">
    <location>
        <begin position="1"/>
        <end position="27"/>
    </location>
</feature>
<evidence type="ECO:0000313" key="5">
    <source>
        <dbReference type="Proteomes" id="UP000248724"/>
    </source>
</evidence>
<evidence type="ECO:0000256" key="1">
    <source>
        <dbReference type="SAM" id="SignalP"/>
    </source>
</evidence>
<protein>
    <submittedName>
        <fullName evidence="3">PQQ-binding-like beta-propeller repeat protein</fullName>
    </submittedName>
</protein>
<comment type="caution">
    <text evidence="4">The sequence shown here is derived from an EMBL/GenBank/DDBJ whole genome shotgun (WGS) entry which is preliminary data.</text>
</comment>
<reference evidence="4" key="2">
    <citation type="submission" date="2018-05" db="EMBL/GenBank/DDBJ databases">
        <authorList>
            <person name="Ferrari B."/>
        </authorList>
    </citation>
    <scope>NUCLEOTIDE SEQUENCE</scope>
    <source>
        <strain evidence="4">RRmetagenome_bin12</strain>
    </source>
</reference>
<dbReference type="RefSeq" id="WP_337310527.1">
    <property type="nucleotide sequence ID" value="NZ_JAEKNS010000067.1"/>
</dbReference>
<reference evidence="4 5" key="1">
    <citation type="journal article" date="2017" name="Nature">
        <title>Atmospheric trace gases support primary production in Antarctic desert surface soil.</title>
        <authorList>
            <person name="Ji M."/>
            <person name="Greening C."/>
            <person name="Vanwonterghem I."/>
            <person name="Carere C.R."/>
            <person name="Bay S.K."/>
            <person name="Steen J.A."/>
            <person name="Montgomery K."/>
            <person name="Lines T."/>
            <person name="Beardall J."/>
            <person name="van Dorst J."/>
            <person name="Snape I."/>
            <person name="Stott M.B."/>
            <person name="Hugenholtz P."/>
            <person name="Ferrari B.C."/>
        </authorList>
    </citation>
    <scope>NUCLEOTIDE SEQUENCE [LARGE SCALE GENOMIC DNA]</scope>
    <source>
        <strain evidence="4">RRmetagenome_bin12</strain>
    </source>
</reference>
<evidence type="ECO:0000313" key="4">
    <source>
        <dbReference type="EMBL" id="PZR79711.1"/>
    </source>
</evidence>
<dbReference type="InterPro" id="IPR002372">
    <property type="entry name" value="PQQ_rpt_dom"/>
</dbReference>
<dbReference type="EMBL" id="JAEKNS010000067">
    <property type="protein sequence ID" value="MBJ7594381.1"/>
    <property type="molecule type" value="Genomic_DNA"/>
</dbReference>
<gene>
    <name evidence="4" type="ORF">DLM65_09995</name>
    <name evidence="3" type="ORF">JF886_05865</name>
</gene>
<sequence>MRRSVLGVGLLLASLAALSLPSPTVTAAGGDGHGRFNAKGNLLISDQFNNRAIEVDPASRTIVWSFGSGNPSLCNPGPGAIIGPNDAERLGDGLTLLAGTGIPGCADNRVIVVTHNGDIVWQYGQAGIAGSGPNQLNVPVFAIQLPNRNIMVVDQSNNRVIEINRFSRSIVWSYGPASGPGALMNPNSAELLRNGHILIADENNNRVIEITRSGHIVWQYGSGDTGITMPLDFAAFASRLTNGNTLITDSGHSRIIEVTEDKRIVWQYVTNNGPHSNTAPLPTNAVRLENGDTSIADQFNHRVLIVNEDKQREVQYGRTSVAGNTHGLLNGPYTSFVIGDYTGQTPPPDDF</sequence>
<dbReference type="InterPro" id="IPR011042">
    <property type="entry name" value="6-blade_b-propeller_TolB-like"/>
</dbReference>